<dbReference type="Pfam" id="PF13786">
    <property type="entry name" value="DUF4179"/>
    <property type="match status" value="1"/>
</dbReference>
<gene>
    <name evidence="3" type="ORF">OW729_07865</name>
</gene>
<dbReference type="Proteomes" id="UP001144612">
    <property type="component" value="Unassembled WGS sequence"/>
</dbReference>
<keyword evidence="1" id="KW-1133">Transmembrane helix</keyword>
<proteinExistence type="predicted"/>
<accession>A0ABT4DBI2</accession>
<dbReference type="EMBL" id="JAPQFJ010000006">
    <property type="protein sequence ID" value="MCY6958516.1"/>
    <property type="molecule type" value="Genomic_DNA"/>
</dbReference>
<protein>
    <submittedName>
        <fullName evidence="3">DUF4179 domain-containing protein</fullName>
    </submittedName>
</protein>
<comment type="caution">
    <text evidence="3">The sequence shown here is derived from an EMBL/GenBank/DDBJ whole genome shotgun (WGS) entry which is preliminary data.</text>
</comment>
<evidence type="ECO:0000313" key="3">
    <source>
        <dbReference type="EMBL" id="MCY6958516.1"/>
    </source>
</evidence>
<sequence>MNNEVFDREFTSQFGSYKPEIPHGVLERIDRTLACLPEKEVVGRNRKHRFAINKILKHSIVAATIAITVLTVSATVSPSIANALTNIPVVGSVFKLFGDMGLKLANDKGISTLVDKTKIDKDIKVTITDILFDGSRISIGYNVEANNLGEIGKPNLLVNGKPIDFSMSTYGSPLTENSYAGVMNINPTSELPKHFKLTVSFNKIGTIEGNWKFENIEVKNQANMLNGKLITPMLTKSLSGGKSITIEKIFMSDSTIKLHAIETNIPKGTFYDYQLIDNYGNVLEPTGGSGHEENGIDNKEYTFIPWNNNPQQFVVKVLEDKIVSGRTLKDIKTDVKGNFPVTISQGEGGEISLNKIEYLNNKTLVHYIYKGNDPYGNGMCVWVEDEKGNELDNPQKATKRNIDGSYILECFPIDKNKKIKIATRELPDIKSILEFEIPLK</sequence>
<keyword evidence="1" id="KW-0472">Membrane</keyword>
<dbReference type="RefSeq" id="WP_268060928.1">
    <property type="nucleotide sequence ID" value="NZ_JAPQFJ010000006.1"/>
</dbReference>
<reference evidence="3" key="1">
    <citation type="submission" date="2022-12" db="EMBL/GenBank/DDBJ databases">
        <title>Clostridium sp. nov., isolated from industrial wastewater.</title>
        <authorList>
            <person name="Jiayan W."/>
        </authorList>
    </citation>
    <scope>NUCLEOTIDE SEQUENCE</scope>
    <source>
        <strain evidence="3">ZC22-4</strain>
    </source>
</reference>
<dbReference type="Gene3D" id="2.60.40.1630">
    <property type="entry name" value="bacillus anthracis domain"/>
    <property type="match status" value="1"/>
</dbReference>
<feature type="transmembrane region" description="Helical" evidence="1">
    <location>
        <begin position="55"/>
        <end position="76"/>
    </location>
</feature>
<keyword evidence="1" id="KW-0812">Transmembrane</keyword>
<evidence type="ECO:0000259" key="2">
    <source>
        <dbReference type="Pfam" id="PF13786"/>
    </source>
</evidence>
<dbReference type="InterPro" id="IPR025436">
    <property type="entry name" value="DUF4179"/>
</dbReference>
<organism evidence="3 4">
    <name type="scientific">Clostridium brassicae</name>
    <dbReference type="NCBI Taxonomy" id="2999072"/>
    <lineage>
        <taxon>Bacteria</taxon>
        <taxon>Bacillati</taxon>
        <taxon>Bacillota</taxon>
        <taxon>Clostridia</taxon>
        <taxon>Eubacteriales</taxon>
        <taxon>Clostridiaceae</taxon>
        <taxon>Clostridium</taxon>
    </lineage>
</organism>
<evidence type="ECO:0000256" key="1">
    <source>
        <dbReference type="SAM" id="Phobius"/>
    </source>
</evidence>
<keyword evidence="4" id="KW-1185">Reference proteome</keyword>
<name>A0ABT4DBI2_9CLOT</name>
<feature type="domain" description="DUF4179" evidence="2">
    <location>
        <begin position="53"/>
        <end position="144"/>
    </location>
</feature>
<evidence type="ECO:0000313" key="4">
    <source>
        <dbReference type="Proteomes" id="UP001144612"/>
    </source>
</evidence>